<feature type="domain" description="DUF4423" evidence="1">
    <location>
        <begin position="115"/>
        <end position="279"/>
    </location>
</feature>
<dbReference type="InterPro" id="IPR011873">
    <property type="entry name" value="CHP02147"/>
</dbReference>
<evidence type="ECO:0000313" key="3">
    <source>
        <dbReference type="Proteomes" id="UP000178106"/>
    </source>
</evidence>
<comment type="caution">
    <text evidence="2">The sequence shown here is derived from an EMBL/GenBank/DDBJ whole genome shotgun (WGS) entry which is preliminary data.</text>
</comment>
<accession>A0A1G2E4N6</accession>
<dbReference type="EMBL" id="MHLU01000010">
    <property type="protein sequence ID" value="OGZ20622.1"/>
    <property type="molecule type" value="Genomic_DNA"/>
</dbReference>
<evidence type="ECO:0000313" key="2">
    <source>
        <dbReference type="EMBL" id="OGZ20622.1"/>
    </source>
</evidence>
<reference evidence="2 3" key="1">
    <citation type="journal article" date="2016" name="Nat. Commun.">
        <title>Thousands of microbial genomes shed light on interconnected biogeochemical processes in an aquifer system.</title>
        <authorList>
            <person name="Anantharaman K."/>
            <person name="Brown C.T."/>
            <person name="Hug L.A."/>
            <person name="Sharon I."/>
            <person name="Castelle C.J."/>
            <person name="Probst A.J."/>
            <person name="Thomas B.C."/>
            <person name="Singh A."/>
            <person name="Wilkins M.J."/>
            <person name="Karaoz U."/>
            <person name="Brodie E.L."/>
            <person name="Williams K.H."/>
            <person name="Hubbard S.S."/>
            <person name="Banfield J.F."/>
        </authorList>
    </citation>
    <scope>NUCLEOTIDE SEQUENCE [LARGE SCALE GENOMIC DNA]</scope>
</reference>
<organism evidence="2 3">
    <name type="scientific">Candidatus Lloydbacteria bacterium RIFOXYC12_FULL_46_25</name>
    <dbReference type="NCBI Taxonomy" id="1798670"/>
    <lineage>
        <taxon>Bacteria</taxon>
        <taxon>Candidatus Lloydiibacteriota</taxon>
    </lineage>
</organism>
<dbReference type="InterPro" id="IPR010982">
    <property type="entry name" value="Lambda_DNA-bd_dom_sf"/>
</dbReference>
<dbReference type="AlphaFoldDB" id="A0A1G2E4N6"/>
<name>A0A1G2E4N6_9BACT</name>
<evidence type="ECO:0000259" key="1">
    <source>
        <dbReference type="Pfam" id="PF14394"/>
    </source>
</evidence>
<proteinExistence type="predicted"/>
<dbReference type="Proteomes" id="UP000178106">
    <property type="component" value="Unassembled WGS sequence"/>
</dbReference>
<protein>
    <recommendedName>
        <fullName evidence="1">DUF4423 domain-containing protein</fullName>
    </recommendedName>
</protein>
<dbReference type="Pfam" id="PF14394">
    <property type="entry name" value="DUF4423"/>
    <property type="match status" value="1"/>
</dbReference>
<sequence>MYMVFTNKGGSMADIYQYSDYRAFLRDWFKEQKSSKPNFSHQYLASKAGIGSSGFVLHVMKGERNLTKSVLLKIARAMGLSANQTDYFEDLVSFCQAKTQSEKDFYFSKIAAARKSLSVKNLDDQQYEFYSRWYNSVLREIITIVKDSRPEALAKLLIPKIAPSEAKKGFRVMEKLGIIKKEKGGYAQTEAFIEGGGPVRNIAVINYQKEMLRVALEAWDRFKETEISASTLTLCMSEELVEKIKEETREFKKRLFQIVADEQKAPERVYHININFFPVSKAVKEGREV</sequence>
<dbReference type="NCBIfam" id="TIGR02147">
    <property type="entry name" value="Fsuc_second"/>
    <property type="match status" value="1"/>
</dbReference>
<gene>
    <name evidence="2" type="ORF">A2494_00430</name>
</gene>
<dbReference type="Gene3D" id="1.10.260.40">
    <property type="entry name" value="lambda repressor-like DNA-binding domains"/>
    <property type="match status" value="1"/>
</dbReference>
<dbReference type="InterPro" id="IPR025537">
    <property type="entry name" value="DUF4423"/>
</dbReference>
<dbReference type="GO" id="GO:0003677">
    <property type="term" value="F:DNA binding"/>
    <property type="evidence" value="ECO:0007669"/>
    <property type="project" value="InterPro"/>
</dbReference>